<dbReference type="KEGG" id="cmah:C1I91_12770"/>
<dbReference type="RefSeq" id="WP_128213230.1">
    <property type="nucleotide sequence ID" value="NZ_CP025746.1"/>
</dbReference>
<keyword evidence="1" id="KW-0472">Membrane</keyword>
<keyword evidence="3" id="KW-1185">Reference proteome</keyword>
<dbReference type="AlphaFoldDB" id="A0A410DTX7"/>
<feature type="transmembrane region" description="Helical" evidence="1">
    <location>
        <begin position="21"/>
        <end position="39"/>
    </location>
</feature>
<keyword evidence="1" id="KW-1133">Transmembrane helix</keyword>
<dbReference type="OrthoDB" id="1911869at2"/>
<protein>
    <submittedName>
        <fullName evidence="2">Uncharacterized protein</fullName>
    </submittedName>
</protein>
<accession>A0A410DTX7</accession>
<keyword evidence="1" id="KW-0812">Transmembrane</keyword>
<evidence type="ECO:0000313" key="3">
    <source>
        <dbReference type="Proteomes" id="UP000286268"/>
    </source>
</evidence>
<proteinExistence type="predicted"/>
<name>A0A410DTX7_9CLOT</name>
<evidence type="ECO:0000313" key="2">
    <source>
        <dbReference type="EMBL" id="QAA32442.1"/>
    </source>
</evidence>
<gene>
    <name evidence="2" type="ORF">C1I91_12770</name>
</gene>
<dbReference type="Proteomes" id="UP000286268">
    <property type="component" value="Chromosome"/>
</dbReference>
<dbReference type="EMBL" id="CP025746">
    <property type="protein sequence ID" value="QAA32442.1"/>
    <property type="molecule type" value="Genomic_DNA"/>
</dbReference>
<evidence type="ECO:0000256" key="1">
    <source>
        <dbReference type="SAM" id="Phobius"/>
    </source>
</evidence>
<reference evidence="2 3" key="1">
    <citation type="submission" date="2018-01" db="EMBL/GenBank/DDBJ databases">
        <title>Genome Sequencing and Assembly of Anaerobacter polyendosporus strain CT4.</title>
        <authorList>
            <person name="Tachaapaikoon C."/>
            <person name="Sutheeworapong S."/>
            <person name="Jenjaroenpun P."/>
            <person name="Wongsurawat T."/>
            <person name="Nookeaw I."/>
            <person name="Cheawchanlertfa P."/>
            <person name="Kosugi A."/>
            <person name="Cheevadhanarak S."/>
            <person name="Ratanakhanokchai K."/>
        </authorList>
    </citation>
    <scope>NUCLEOTIDE SEQUENCE [LARGE SCALE GENOMIC DNA]</scope>
    <source>
        <strain evidence="2 3">CT4</strain>
    </source>
</reference>
<sequence length="130" mass="14183">MKSLLRRFVRFYKGLNLATRALIIVGMISLVETVLTVFFDANQTSPNSIAIRSVMSSIFGFIFGSQLSENSNLENVNIQTQIAIIVAIVCLATSIAGHWVYINQAGAAAVEIRNLLFSAVGFLLSRAKQS</sequence>
<feature type="transmembrane region" description="Helical" evidence="1">
    <location>
        <begin position="80"/>
        <end position="101"/>
    </location>
</feature>
<organism evidence="2 3">
    <name type="scientific">Clostridium manihotivorum</name>
    <dbReference type="NCBI Taxonomy" id="2320868"/>
    <lineage>
        <taxon>Bacteria</taxon>
        <taxon>Bacillati</taxon>
        <taxon>Bacillota</taxon>
        <taxon>Clostridia</taxon>
        <taxon>Eubacteriales</taxon>
        <taxon>Clostridiaceae</taxon>
        <taxon>Clostridium</taxon>
    </lineage>
</organism>